<proteinExistence type="predicted"/>
<evidence type="ECO:0000313" key="3">
    <source>
        <dbReference type="Proteomes" id="UP000823604"/>
    </source>
</evidence>
<sequence length="548" mass="58842">MKNRIYFLLSLPLCLFMAACEHEIVNDGEKPVGDLSSVRISVSDAGFAPAGKEDGQDVYSRDFKAGDKIGVFAVLDGALVEGQSNMCFTAADNGNGSIVWTAEGSVGAFFSEAVYFAYYPYAEGLSATFDLEAADAAAFFSEMISSFVPEKDQCKLSAFDASDLMVGSAGIANGNTVAFRMEHAMSLVVIELPVEYYSFDNTDYDIPDYVLAGSDNAVFDGFSPYSEDGYVFRYIVDGDESVSLSGSYVGSDGQARSWNEDVGPQEGKYTAVVVDGGVNPISHTLSPGDFFLADGRLLSKDASAGEVAAADVIGIVFQIDPERIDPAIADSLGGAAHALVIGTMSVKDAPGDAGYYHWGVSGRDETLIGFTDIFSGYGAESNFRLADRDIYGYSYMQALKTRRSEDYQAGEYPVFAGVDRYREIVGGPAENAPATTGWYLPATGEWFDIIRALSGLPLVLDDSLQLAGDGAGQFFWTDQGEVVKKMNSAMEKVAPGDKDEFFVGGAIWTSSVADTDAARAVSFNNEGYVHCRWAWKDLGYFARAVLAF</sequence>
<protein>
    <submittedName>
        <fullName evidence="2">Fimbrillin family protein</fullName>
    </submittedName>
</protein>
<gene>
    <name evidence="2" type="ORF">IAB81_04870</name>
</gene>
<dbReference type="CDD" id="cd13120">
    <property type="entry name" value="BF2867_like_N"/>
    <property type="match status" value="1"/>
</dbReference>
<dbReference type="Pfam" id="PF13149">
    <property type="entry name" value="Mfa_like_1"/>
    <property type="match status" value="1"/>
</dbReference>
<comment type="caution">
    <text evidence="2">The sequence shown here is derived from an EMBL/GenBank/DDBJ whole genome shotgun (WGS) entry which is preliminary data.</text>
</comment>
<name>A0A9D9IHJ5_9BACT</name>
<evidence type="ECO:0000256" key="1">
    <source>
        <dbReference type="SAM" id="SignalP"/>
    </source>
</evidence>
<feature type="signal peptide" evidence="1">
    <location>
        <begin position="1"/>
        <end position="18"/>
    </location>
</feature>
<dbReference type="Gene3D" id="2.60.40.2620">
    <property type="entry name" value="Fimbrillin-like"/>
    <property type="match status" value="1"/>
</dbReference>
<dbReference type="EMBL" id="JADIMA010000043">
    <property type="protein sequence ID" value="MBO8472942.1"/>
    <property type="molecule type" value="Genomic_DNA"/>
</dbReference>
<dbReference type="InterPro" id="IPR042278">
    <property type="entry name" value="Mfa-like_1_N"/>
</dbReference>
<reference evidence="2" key="2">
    <citation type="journal article" date="2021" name="PeerJ">
        <title>Extensive microbial diversity within the chicken gut microbiome revealed by metagenomics and culture.</title>
        <authorList>
            <person name="Gilroy R."/>
            <person name="Ravi A."/>
            <person name="Getino M."/>
            <person name="Pursley I."/>
            <person name="Horton D.L."/>
            <person name="Alikhan N.F."/>
            <person name="Baker D."/>
            <person name="Gharbi K."/>
            <person name="Hall N."/>
            <person name="Watson M."/>
            <person name="Adriaenssens E.M."/>
            <person name="Foster-Nyarko E."/>
            <person name="Jarju S."/>
            <person name="Secka A."/>
            <person name="Antonio M."/>
            <person name="Oren A."/>
            <person name="Chaudhuri R.R."/>
            <person name="La Ragione R."/>
            <person name="Hildebrand F."/>
            <person name="Pallen M.J."/>
        </authorList>
    </citation>
    <scope>NUCLEOTIDE SEQUENCE</scope>
    <source>
        <strain evidence="2">B1-8020</strain>
    </source>
</reference>
<dbReference type="AlphaFoldDB" id="A0A9D9IHJ5"/>
<dbReference type="Gene3D" id="2.60.40.3570">
    <property type="match status" value="1"/>
</dbReference>
<organism evidence="2 3">
    <name type="scientific">Candidatus Merdivivens pullicola</name>
    <dbReference type="NCBI Taxonomy" id="2840872"/>
    <lineage>
        <taxon>Bacteria</taxon>
        <taxon>Pseudomonadati</taxon>
        <taxon>Bacteroidota</taxon>
        <taxon>Bacteroidia</taxon>
        <taxon>Bacteroidales</taxon>
        <taxon>Muribaculaceae</taxon>
        <taxon>Muribaculaceae incertae sedis</taxon>
        <taxon>Candidatus Merdivivens</taxon>
    </lineage>
</organism>
<dbReference type="Proteomes" id="UP000823604">
    <property type="component" value="Unassembled WGS sequence"/>
</dbReference>
<evidence type="ECO:0000313" key="2">
    <source>
        <dbReference type="EMBL" id="MBO8472942.1"/>
    </source>
</evidence>
<dbReference type="InterPro" id="IPR025049">
    <property type="entry name" value="Mfa-like_1"/>
</dbReference>
<keyword evidence="1" id="KW-0732">Signal</keyword>
<feature type="chain" id="PRO_5039283048" evidence="1">
    <location>
        <begin position="19"/>
        <end position="548"/>
    </location>
</feature>
<dbReference type="PROSITE" id="PS51257">
    <property type="entry name" value="PROKAR_LIPOPROTEIN"/>
    <property type="match status" value="1"/>
</dbReference>
<reference evidence="2" key="1">
    <citation type="submission" date="2020-10" db="EMBL/GenBank/DDBJ databases">
        <authorList>
            <person name="Gilroy R."/>
        </authorList>
    </citation>
    <scope>NUCLEOTIDE SEQUENCE</scope>
    <source>
        <strain evidence="2">B1-8020</strain>
    </source>
</reference>
<accession>A0A9D9IHJ5</accession>